<dbReference type="EMBL" id="CM007655">
    <property type="protein sequence ID" value="ONI08900.1"/>
    <property type="molecule type" value="Genomic_DNA"/>
</dbReference>
<evidence type="ECO:0000259" key="8">
    <source>
        <dbReference type="Pfam" id="PF01694"/>
    </source>
</evidence>
<keyword evidence="3 7" id="KW-0812">Transmembrane</keyword>
<reference evidence="9 10" key="1">
    <citation type="journal article" date="2013" name="Nat. Genet.">
        <title>The high-quality draft genome of peach (Prunus persica) identifies unique patterns of genetic diversity, domestication and genome evolution.</title>
        <authorList>
            <consortium name="International Peach Genome Initiative"/>
            <person name="Verde I."/>
            <person name="Abbott A.G."/>
            <person name="Scalabrin S."/>
            <person name="Jung S."/>
            <person name="Shu S."/>
            <person name="Marroni F."/>
            <person name="Zhebentyayeva T."/>
            <person name="Dettori M.T."/>
            <person name="Grimwood J."/>
            <person name="Cattonaro F."/>
            <person name="Zuccolo A."/>
            <person name="Rossini L."/>
            <person name="Jenkins J."/>
            <person name="Vendramin E."/>
            <person name="Meisel L.A."/>
            <person name="Decroocq V."/>
            <person name="Sosinski B."/>
            <person name="Prochnik S."/>
            <person name="Mitros T."/>
            <person name="Policriti A."/>
            <person name="Cipriani G."/>
            <person name="Dondini L."/>
            <person name="Ficklin S."/>
            <person name="Goodstein D.M."/>
            <person name="Xuan P."/>
            <person name="Del Fabbro C."/>
            <person name="Aramini V."/>
            <person name="Copetti D."/>
            <person name="Gonzalez S."/>
            <person name="Horner D.S."/>
            <person name="Falchi R."/>
            <person name="Lucas S."/>
            <person name="Mica E."/>
            <person name="Maldonado J."/>
            <person name="Lazzari B."/>
            <person name="Bielenberg D."/>
            <person name="Pirona R."/>
            <person name="Miculan M."/>
            <person name="Barakat A."/>
            <person name="Testolin R."/>
            <person name="Stella A."/>
            <person name="Tartarini S."/>
            <person name="Tonutti P."/>
            <person name="Arus P."/>
            <person name="Orellana A."/>
            <person name="Wells C."/>
            <person name="Main D."/>
            <person name="Vizzotto G."/>
            <person name="Silva H."/>
            <person name="Salamini F."/>
            <person name="Schmutz J."/>
            <person name="Morgante M."/>
            <person name="Rokhsar D.S."/>
        </authorList>
    </citation>
    <scope>NUCLEOTIDE SEQUENCE [LARGE SCALE GENOMIC DNA]</scope>
    <source>
        <strain evidence="10">cv. Nemared</strain>
    </source>
</reference>
<comment type="subcellular location">
    <subcellularLocation>
        <location evidence="1">Membrane</location>
        <topology evidence="1">Multi-pass membrane protein</topology>
    </subcellularLocation>
</comment>
<evidence type="ECO:0000256" key="7">
    <source>
        <dbReference type="SAM" id="Phobius"/>
    </source>
</evidence>
<dbReference type="GO" id="GO:0016020">
    <property type="term" value="C:membrane"/>
    <property type="evidence" value="ECO:0007669"/>
    <property type="project" value="UniProtKB-SubCell"/>
</dbReference>
<keyword evidence="10" id="KW-1185">Reference proteome</keyword>
<dbReference type="PANTHER" id="PTHR43731:SF14">
    <property type="entry name" value="PRESENILIN-ASSOCIATED RHOMBOID-LIKE PROTEIN, MITOCHONDRIAL"/>
    <property type="match status" value="1"/>
</dbReference>
<feature type="transmembrane region" description="Helical" evidence="7">
    <location>
        <begin position="182"/>
        <end position="201"/>
    </location>
</feature>
<evidence type="ECO:0000313" key="9">
    <source>
        <dbReference type="EMBL" id="ONI08900.1"/>
    </source>
</evidence>
<feature type="domain" description="Peptidase S54 rhomboid" evidence="8">
    <location>
        <begin position="168"/>
        <end position="294"/>
    </location>
</feature>
<gene>
    <name evidence="9" type="ORF">PRUPE_5G207200</name>
</gene>
<evidence type="ECO:0000256" key="3">
    <source>
        <dbReference type="ARBA" id="ARBA00022692"/>
    </source>
</evidence>
<feature type="transmembrane region" description="Helical" evidence="7">
    <location>
        <begin position="145"/>
        <end position="162"/>
    </location>
</feature>
<proteinExistence type="inferred from homology"/>
<dbReference type="Proteomes" id="UP000006882">
    <property type="component" value="Chromosome G5"/>
</dbReference>
<dbReference type="GO" id="GO:0004252">
    <property type="term" value="F:serine-type endopeptidase activity"/>
    <property type="evidence" value="ECO:0007669"/>
    <property type="project" value="InterPro"/>
</dbReference>
<dbReference type="PANTHER" id="PTHR43731">
    <property type="entry name" value="RHOMBOID PROTEASE"/>
    <property type="match status" value="1"/>
</dbReference>
<dbReference type="InterPro" id="IPR050925">
    <property type="entry name" value="Rhomboid_protease_S54"/>
</dbReference>
<evidence type="ECO:0000256" key="6">
    <source>
        <dbReference type="ARBA" id="ARBA00023136"/>
    </source>
</evidence>
<dbReference type="Gramene" id="ONI08900">
    <property type="protein sequence ID" value="ONI08900"/>
    <property type="gene ID" value="PRUPE_5G207200"/>
</dbReference>
<evidence type="ECO:0000256" key="4">
    <source>
        <dbReference type="ARBA" id="ARBA00022801"/>
    </source>
</evidence>
<comment type="similarity">
    <text evidence="2">Belongs to the peptidase S54 family.</text>
</comment>
<feature type="transmembrane region" description="Helical" evidence="7">
    <location>
        <begin position="247"/>
        <end position="266"/>
    </location>
</feature>
<dbReference type="InterPro" id="IPR035952">
    <property type="entry name" value="Rhomboid-like_sf"/>
</dbReference>
<dbReference type="AlphaFoldDB" id="A0A251PCZ3"/>
<feature type="transmembrane region" description="Helical" evidence="7">
    <location>
        <begin position="222"/>
        <end position="241"/>
    </location>
</feature>
<organism evidence="9 10">
    <name type="scientific">Prunus persica</name>
    <name type="common">Peach</name>
    <name type="synonym">Amygdalus persica</name>
    <dbReference type="NCBI Taxonomy" id="3760"/>
    <lineage>
        <taxon>Eukaryota</taxon>
        <taxon>Viridiplantae</taxon>
        <taxon>Streptophyta</taxon>
        <taxon>Embryophyta</taxon>
        <taxon>Tracheophyta</taxon>
        <taxon>Spermatophyta</taxon>
        <taxon>Magnoliopsida</taxon>
        <taxon>eudicotyledons</taxon>
        <taxon>Gunneridae</taxon>
        <taxon>Pentapetalae</taxon>
        <taxon>rosids</taxon>
        <taxon>fabids</taxon>
        <taxon>Rosales</taxon>
        <taxon>Rosaceae</taxon>
        <taxon>Amygdaloideae</taxon>
        <taxon>Amygdaleae</taxon>
        <taxon>Prunus</taxon>
    </lineage>
</organism>
<evidence type="ECO:0000256" key="2">
    <source>
        <dbReference type="ARBA" id="ARBA00009045"/>
    </source>
</evidence>
<sequence>MQRLLSLKLASNLPKNLPNSSTTSSLFHFQPHKTLCLTKPPQTQTQSYFFSSFPAHPIRHLPHSWRFQHTLTQKIHGVLSNPLLKRHFFFGFPNTLMRVSSKSLSSEFKPAGFFRAQIRQHIFKFNPNESSPWRSWFRRVSEGEVVLGLIIANVAMFMLWRIADNSFMVKNFTIERIFGPEFFFKLYLAGAVGGSVFFLVHKAYLAASSKGGQPMKMDPSKIQGLGSSGAVTAIMLLDIFLFPKSTIYLELIIPVPAMLVGICIIAKDLMRIIRGDQRISGSAHLGGAAVAAIAWARIWRGRF</sequence>
<accession>A0A251PCZ3</accession>
<dbReference type="Pfam" id="PF01694">
    <property type="entry name" value="Rhomboid"/>
    <property type="match status" value="1"/>
</dbReference>
<evidence type="ECO:0000256" key="1">
    <source>
        <dbReference type="ARBA" id="ARBA00004141"/>
    </source>
</evidence>
<keyword evidence="6 7" id="KW-0472">Membrane</keyword>
<feature type="transmembrane region" description="Helical" evidence="7">
    <location>
        <begin position="278"/>
        <end position="298"/>
    </location>
</feature>
<dbReference type="InterPro" id="IPR022764">
    <property type="entry name" value="Peptidase_S54_rhomboid_dom"/>
</dbReference>
<keyword evidence="5 7" id="KW-1133">Transmembrane helix</keyword>
<keyword evidence="4" id="KW-0378">Hydrolase</keyword>
<evidence type="ECO:0000256" key="5">
    <source>
        <dbReference type="ARBA" id="ARBA00022989"/>
    </source>
</evidence>
<protein>
    <recommendedName>
        <fullName evidence="8">Peptidase S54 rhomboid domain-containing protein</fullName>
    </recommendedName>
</protein>
<evidence type="ECO:0000313" key="10">
    <source>
        <dbReference type="Proteomes" id="UP000006882"/>
    </source>
</evidence>
<dbReference type="SUPFAM" id="SSF144091">
    <property type="entry name" value="Rhomboid-like"/>
    <property type="match status" value="1"/>
</dbReference>
<name>A0A251PCZ3_PRUPE</name>
<dbReference type="Gene3D" id="1.20.1540.10">
    <property type="entry name" value="Rhomboid-like"/>
    <property type="match status" value="1"/>
</dbReference>